<evidence type="ECO:0000256" key="3">
    <source>
        <dbReference type="ARBA" id="ARBA00022723"/>
    </source>
</evidence>
<protein>
    <submittedName>
        <fullName evidence="9">Sulfatase</fullName>
    </submittedName>
</protein>
<dbReference type="PANTHER" id="PTHR42693:SF42">
    <property type="entry name" value="ARYLSULFATASE G"/>
    <property type="match status" value="1"/>
</dbReference>
<dbReference type="Pfam" id="PF00884">
    <property type="entry name" value="Sulfatase"/>
    <property type="match status" value="1"/>
</dbReference>
<dbReference type="InterPro" id="IPR017850">
    <property type="entry name" value="Alkaline_phosphatase_core_sf"/>
</dbReference>
<evidence type="ECO:0000256" key="2">
    <source>
        <dbReference type="ARBA" id="ARBA00008779"/>
    </source>
</evidence>
<dbReference type="GO" id="GO:0004065">
    <property type="term" value="F:arylsulfatase activity"/>
    <property type="evidence" value="ECO:0007669"/>
    <property type="project" value="TreeGrafter"/>
</dbReference>
<evidence type="ECO:0000256" key="1">
    <source>
        <dbReference type="ARBA" id="ARBA00001913"/>
    </source>
</evidence>
<feature type="signal peptide" evidence="7">
    <location>
        <begin position="1"/>
        <end position="20"/>
    </location>
</feature>
<evidence type="ECO:0000256" key="7">
    <source>
        <dbReference type="SAM" id="SignalP"/>
    </source>
</evidence>
<comment type="similarity">
    <text evidence="2">Belongs to the sulfatase family.</text>
</comment>
<reference evidence="9" key="1">
    <citation type="submission" date="2024-07" db="EMBL/GenBank/DDBJ databases">
        <title>Complete genome sequence of Verrucomicrobiaceae bacterium NT6N.</title>
        <authorList>
            <person name="Huang C."/>
            <person name="Takami H."/>
            <person name="Hamasaki K."/>
        </authorList>
    </citation>
    <scope>NUCLEOTIDE SEQUENCE</scope>
    <source>
        <strain evidence="9">NT6N</strain>
    </source>
</reference>
<evidence type="ECO:0000259" key="8">
    <source>
        <dbReference type="Pfam" id="PF00884"/>
    </source>
</evidence>
<keyword evidence="6" id="KW-0106">Calcium</keyword>
<dbReference type="InterPro" id="IPR050738">
    <property type="entry name" value="Sulfatase"/>
</dbReference>
<dbReference type="EMBL" id="AP026866">
    <property type="protein sequence ID" value="BDS06636.1"/>
    <property type="molecule type" value="Genomic_DNA"/>
</dbReference>
<organism evidence="9">
    <name type="scientific">Oceaniferula spumae</name>
    <dbReference type="NCBI Taxonomy" id="2979115"/>
    <lineage>
        <taxon>Bacteria</taxon>
        <taxon>Pseudomonadati</taxon>
        <taxon>Verrucomicrobiota</taxon>
        <taxon>Verrucomicrobiia</taxon>
        <taxon>Verrucomicrobiales</taxon>
        <taxon>Verrucomicrobiaceae</taxon>
        <taxon>Oceaniferula</taxon>
    </lineage>
</organism>
<dbReference type="InterPro" id="IPR000917">
    <property type="entry name" value="Sulfatase_N"/>
</dbReference>
<dbReference type="PANTHER" id="PTHR42693">
    <property type="entry name" value="ARYLSULFATASE FAMILY MEMBER"/>
    <property type="match status" value="1"/>
</dbReference>
<evidence type="ECO:0000313" key="9">
    <source>
        <dbReference type="EMBL" id="BDS06636.1"/>
    </source>
</evidence>
<gene>
    <name evidence="9" type="ORF">NT6N_16760</name>
</gene>
<evidence type="ECO:0000256" key="6">
    <source>
        <dbReference type="ARBA" id="ARBA00022837"/>
    </source>
</evidence>
<accession>A0AAT9FKX9</accession>
<dbReference type="Gene3D" id="3.30.1120.10">
    <property type="match status" value="1"/>
</dbReference>
<dbReference type="SUPFAM" id="SSF53649">
    <property type="entry name" value="Alkaline phosphatase-like"/>
    <property type="match status" value="1"/>
</dbReference>
<dbReference type="AlphaFoldDB" id="A0AAT9FKX9"/>
<keyword evidence="3" id="KW-0479">Metal-binding</keyword>
<dbReference type="CDD" id="cd16144">
    <property type="entry name" value="ARS_like"/>
    <property type="match status" value="1"/>
</dbReference>
<dbReference type="GO" id="GO:0046872">
    <property type="term" value="F:metal ion binding"/>
    <property type="evidence" value="ECO:0007669"/>
    <property type="project" value="UniProtKB-KW"/>
</dbReference>
<keyword evidence="5" id="KW-0378">Hydrolase</keyword>
<evidence type="ECO:0000256" key="5">
    <source>
        <dbReference type="ARBA" id="ARBA00022801"/>
    </source>
</evidence>
<dbReference type="KEGG" id="osu:NT6N_16760"/>
<keyword evidence="4 7" id="KW-0732">Signal</keyword>
<name>A0AAT9FKX9_9BACT</name>
<feature type="domain" description="Sulfatase N-terminal" evidence="8">
    <location>
        <begin position="24"/>
        <end position="360"/>
    </location>
</feature>
<evidence type="ECO:0000256" key="4">
    <source>
        <dbReference type="ARBA" id="ARBA00022729"/>
    </source>
</evidence>
<proteinExistence type="inferred from homology"/>
<dbReference type="Gene3D" id="3.40.720.10">
    <property type="entry name" value="Alkaline Phosphatase, subunit A"/>
    <property type="match status" value="1"/>
</dbReference>
<comment type="cofactor">
    <cofactor evidence="1">
        <name>Ca(2+)</name>
        <dbReference type="ChEBI" id="CHEBI:29108"/>
    </cofactor>
</comment>
<feature type="chain" id="PRO_5043916421" evidence="7">
    <location>
        <begin position="21"/>
        <end position="464"/>
    </location>
</feature>
<sequence length="464" mass="51442">MKRSLLTLASGLSLLGSAFAAEKPNVIIFFIDDLGASDLGCYGSTFYETPNLDKLAKGGVRLTQAYSAHPVCSPTRAAVMTGKAPQRVGITQWIPQPSKIHLPKEETTIGEAFLAAGYQTGYTGKWHLGEKDDQLPTAHGFTWMKATNRAGQPASFFYPYARKNKRGSYWDVPDLEEGKQGDYLNDALTGQALSFIDANKDKPFFLYLAHYAVHTPIQAPKELVKKYEAKRKKLYGDSKTPTIKDRYNTVSRGRQDHTTYAAMLENLDTNVGRVLDHIEKLGLSKNTIILFTSDNGGHCHLKGSPGVTCNLPLRSGKGWNYEGGTRIPAIISWPGTITPGTSDTPNISMDIYPTLLELTGQKLMPEQHLDGHSLASALKSEADDTLKSRALCWTYPHNHGSGHKPSHAIRKNGWKLIHFEAGKKYELYNLAKDPGEKTDLSDKYPEKVSALDKELMEWIKRTTK</sequence>
<dbReference type="InterPro" id="IPR024607">
    <property type="entry name" value="Sulfatase_CS"/>
</dbReference>
<dbReference type="PROSITE" id="PS00523">
    <property type="entry name" value="SULFATASE_1"/>
    <property type="match status" value="1"/>
</dbReference>